<organism evidence="1 2">
    <name type="scientific">Leuconostoc holzapfelii</name>
    <dbReference type="NCBI Taxonomy" id="434464"/>
    <lineage>
        <taxon>Bacteria</taxon>
        <taxon>Bacillati</taxon>
        <taxon>Bacillota</taxon>
        <taxon>Bacilli</taxon>
        <taxon>Lactobacillales</taxon>
        <taxon>Lactobacillaceae</taxon>
        <taxon>Leuconostoc</taxon>
    </lineage>
</organism>
<reference evidence="1 2" key="1">
    <citation type="submission" date="2020-04" db="EMBL/GenBank/DDBJ databases">
        <title>MicrobeNet Type strains.</title>
        <authorList>
            <person name="Nicholson A.C."/>
        </authorList>
    </citation>
    <scope>NUCLEOTIDE SEQUENCE [LARGE SCALE GENOMIC DNA]</scope>
    <source>
        <strain evidence="1 2">CCUG 54536</strain>
    </source>
</reference>
<dbReference type="AlphaFoldDB" id="A0A846ZGW5"/>
<accession>A0A846ZGW5</accession>
<dbReference type="Proteomes" id="UP000590460">
    <property type="component" value="Unassembled WGS sequence"/>
</dbReference>
<dbReference type="EMBL" id="JAAXPO010000005">
    <property type="protein sequence ID" value="NKZ18555.1"/>
    <property type="molecule type" value="Genomic_DNA"/>
</dbReference>
<sequence length="52" mass="6257">MDFEAEDAIYTLDLIEKYLNNQDLSNREVLDIIWSKVDDHNERVEFVQRKNA</sequence>
<name>A0A846ZGW5_9LACO</name>
<evidence type="ECO:0000313" key="1">
    <source>
        <dbReference type="EMBL" id="NKZ18555.1"/>
    </source>
</evidence>
<gene>
    <name evidence="1" type="ORF">HF966_05130</name>
</gene>
<protein>
    <submittedName>
        <fullName evidence="1">Uncharacterized protein</fullName>
    </submittedName>
</protein>
<proteinExistence type="predicted"/>
<comment type="caution">
    <text evidence="1">The sequence shown here is derived from an EMBL/GenBank/DDBJ whole genome shotgun (WGS) entry which is preliminary data.</text>
</comment>
<dbReference type="RefSeq" id="WP_168676832.1">
    <property type="nucleotide sequence ID" value="NZ_BPKV01000007.1"/>
</dbReference>
<evidence type="ECO:0000313" key="2">
    <source>
        <dbReference type="Proteomes" id="UP000590460"/>
    </source>
</evidence>